<evidence type="ECO:0000259" key="1">
    <source>
        <dbReference type="Pfam" id="PF12728"/>
    </source>
</evidence>
<dbReference type="InterPro" id="IPR009061">
    <property type="entry name" value="DNA-bd_dom_put_sf"/>
</dbReference>
<dbReference type="Pfam" id="PF12728">
    <property type="entry name" value="HTH_17"/>
    <property type="match status" value="1"/>
</dbReference>
<dbReference type="InterPro" id="IPR041657">
    <property type="entry name" value="HTH_17"/>
</dbReference>
<reference evidence="2 3" key="1">
    <citation type="journal article" date="2021" name="J. Biosci. Bioeng.">
        <title>Identification and characterization of a chc gene cluster responsible for the aromatization pathway of cyclohexanecarboxylate degradation in Sinomonas cyclohexanicum ATCC 51369.</title>
        <authorList>
            <person name="Yamamoto T."/>
            <person name="Hasegawa Y."/>
            <person name="Lau P.C.K."/>
            <person name="Iwaki H."/>
        </authorList>
    </citation>
    <scope>NUCLEOTIDE SEQUENCE [LARGE SCALE GENOMIC DNA]</scope>
    <source>
        <strain evidence="2 3">ATCC 51369</strain>
    </source>
</reference>
<proteinExistence type="predicted"/>
<gene>
    <name evidence="2" type="ORF">SCMU_18230</name>
</gene>
<dbReference type="EMBL" id="AP024525">
    <property type="protein sequence ID" value="BCT75981.1"/>
    <property type="molecule type" value="Genomic_DNA"/>
</dbReference>
<accession>A0ABN6FGR6</accession>
<sequence>MAIKQIEPLELYSAEDVMRLYGVSRRFVQARIDDGQLTPLWLGRYLRFAPEEVHALLRTSRTPEEEAIARANPRGRAAGK</sequence>
<feature type="domain" description="Helix-turn-helix" evidence="1">
    <location>
        <begin position="11"/>
        <end position="59"/>
    </location>
</feature>
<keyword evidence="3" id="KW-1185">Reference proteome</keyword>
<protein>
    <recommendedName>
        <fullName evidence="1">Helix-turn-helix domain-containing protein</fullName>
    </recommendedName>
</protein>
<evidence type="ECO:0000313" key="3">
    <source>
        <dbReference type="Proteomes" id="UP001319861"/>
    </source>
</evidence>
<name>A0ABN6FGR6_SINCY</name>
<dbReference type="SUPFAM" id="SSF46955">
    <property type="entry name" value="Putative DNA-binding domain"/>
    <property type="match status" value="1"/>
</dbReference>
<dbReference type="RefSeq" id="WP_229232644.1">
    <property type="nucleotide sequence ID" value="NZ_AP024525.1"/>
</dbReference>
<organism evidence="2 3">
    <name type="scientific">Sinomonas cyclohexanicum</name>
    <name type="common">Corynebacterium cyclohexanicum</name>
    <dbReference type="NCBI Taxonomy" id="322009"/>
    <lineage>
        <taxon>Bacteria</taxon>
        <taxon>Bacillati</taxon>
        <taxon>Actinomycetota</taxon>
        <taxon>Actinomycetes</taxon>
        <taxon>Micrococcales</taxon>
        <taxon>Micrococcaceae</taxon>
        <taxon>Sinomonas</taxon>
    </lineage>
</organism>
<evidence type="ECO:0000313" key="2">
    <source>
        <dbReference type="EMBL" id="BCT75981.1"/>
    </source>
</evidence>
<dbReference type="Proteomes" id="UP001319861">
    <property type="component" value="Chromosome"/>
</dbReference>